<evidence type="ECO:0000313" key="1">
    <source>
        <dbReference type="EMBL" id="KNB70688.1"/>
    </source>
</evidence>
<name>A0A0K9YPN7_9BACL</name>
<sequence length="77" mass="8762">MRSLKNECLNICVSKASMLGELYPKLLALFVQFCEQGTKRSSFPFFQPHTDCSRQNEKSNLTLHLKAELIIMDITGP</sequence>
<organism evidence="1 2">
    <name type="scientific">Brevibacillus reuszeri</name>
    <dbReference type="NCBI Taxonomy" id="54915"/>
    <lineage>
        <taxon>Bacteria</taxon>
        <taxon>Bacillati</taxon>
        <taxon>Bacillota</taxon>
        <taxon>Bacilli</taxon>
        <taxon>Bacillales</taxon>
        <taxon>Paenibacillaceae</taxon>
        <taxon>Brevibacillus</taxon>
    </lineage>
</organism>
<gene>
    <name evidence="1" type="ORF">ADS79_17570</name>
</gene>
<proteinExistence type="predicted"/>
<reference evidence="2" key="1">
    <citation type="submission" date="2015-07" db="EMBL/GenBank/DDBJ databases">
        <title>Genome sequencing project for genomic taxonomy and phylogenomics of Bacillus-like bacteria.</title>
        <authorList>
            <person name="Liu B."/>
            <person name="Wang J."/>
            <person name="Zhu Y."/>
            <person name="Liu G."/>
            <person name="Chen Q."/>
            <person name="Chen Z."/>
            <person name="Lan J."/>
            <person name="Che J."/>
            <person name="Ge C."/>
            <person name="Shi H."/>
            <person name="Pan Z."/>
            <person name="Liu X."/>
        </authorList>
    </citation>
    <scope>NUCLEOTIDE SEQUENCE [LARGE SCALE GENOMIC DNA]</scope>
    <source>
        <strain evidence="2">DSM 9887</strain>
    </source>
</reference>
<dbReference type="STRING" id="54915.ADS79_17570"/>
<protein>
    <submittedName>
        <fullName evidence="1">Uncharacterized protein</fullName>
    </submittedName>
</protein>
<comment type="caution">
    <text evidence="1">The sequence shown here is derived from an EMBL/GenBank/DDBJ whole genome shotgun (WGS) entry which is preliminary data.</text>
</comment>
<dbReference type="Proteomes" id="UP000036834">
    <property type="component" value="Unassembled WGS sequence"/>
</dbReference>
<dbReference type="AlphaFoldDB" id="A0A0K9YPN7"/>
<dbReference type="PATRIC" id="fig|54915.3.peg.2587"/>
<accession>A0A0K9YPN7</accession>
<dbReference type="EMBL" id="LGIQ01000009">
    <property type="protein sequence ID" value="KNB70688.1"/>
    <property type="molecule type" value="Genomic_DNA"/>
</dbReference>
<evidence type="ECO:0000313" key="2">
    <source>
        <dbReference type="Proteomes" id="UP000036834"/>
    </source>
</evidence>